<evidence type="ECO:0008006" key="3">
    <source>
        <dbReference type="Google" id="ProtNLM"/>
    </source>
</evidence>
<protein>
    <recommendedName>
        <fullName evidence="3">Cell division protein ZipA</fullName>
    </recommendedName>
</protein>
<dbReference type="EMBL" id="JAPDDR010000019">
    <property type="protein sequence ID" value="MCW1916837.1"/>
    <property type="molecule type" value="Genomic_DNA"/>
</dbReference>
<proteinExistence type="predicted"/>
<sequence>MDTIKILFGLVAALLVGALVHSWKDFKVARGKELPEKLSEQRIEIGLINDVRAKMKEDRDRITGVTPPKSLDEPPEVSTDASAVDLAAIDAASSLGDPVDDSAPAPTPEPVPAPKMDRAAAIAAAPVVAKIVEWAEDPSFGQFATVDVIDSKLTPGTVVAIRRNNGILGRLKIVEITAEGTLANPVAAFTEVKPQKGDLLIIEPPLE</sequence>
<name>A0ABT3GAI1_9BACT</name>
<dbReference type="Proteomes" id="UP001165653">
    <property type="component" value="Unassembled WGS sequence"/>
</dbReference>
<gene>
    <name evidence="1" type="ORF">OJ996_24830</name>
</gene>
<keyword evidence="2" id="KW-1185">Reference proteome</keyword>
<comment type="caution">
    <text evidence="1">The sequence shown here is derived from an EMBL/GenBank/DDBJ whole genome shotgun (WGS) entry which is preliminary data.</text>
</comment>
<dbReference type="RefSeq" id="WP_264516454.1">
    <property type="nucleotide sequence ID" value="NZ_JAPDDR010000019.1"/>
</dbReference>
<organism evidence="1 2">
    <name type="scientific">Luteolibacter rhizosphaerae</name>
    <dbReference type="NCBI Taxonomy" id="2989719"/>
    <lineage>
        <taxon>Bacteria</taxon>
        <taxon>Pseudomonadati</taxon>
        <taxon>Verrucomicrobiota</taxon>
        <taxon>Verrucomicrobiia</taxon>
        <taxon>Verrucomicrobiales</taxon>
        <taxon>Verrucomicrobiaceae</taxon>
        <taxon>Luteolibacter</taxon>
    </lineage>
</organism>
<accession>A0ABT3GAI1</accession>
<evidence type="ECO:0000313" key="2">
    <source>
        <dbReference type="Proteomes" id="UP001165653"/>
    </source>
</evidence>
<reference evidence="1" key="1">
    <citation type="submission" date="2022-10" db="EMBL/GenBank/DDBJ databases">
        <title>Luteolibacter sp. GHJ8, whole genome shotgun sequencing project.</title>
        <authorList>
            <person name="Zhao G."/>
            <person name="Shen L."/>
        </authorList>
    </citation>
    <scope>NUCLEOTIDE SEQUENCE</scope>
    <source>
        <strain evidence="1">GHJ8</strain>
    </source>
</reference>
<evidence type="ECO:0000313" key="1">
    <source>
        <dbReference type="EMBL" id="MCW1916837.1"/>
    </source>
</evidence>